<dbReference type="PROSITE" id="PS50977">
    <property type="entry name" value="HTH_TETR_2"/>
    <property type="match status" value="1"/>
</dbReference>
<proteinExistence type="predicted"/>
<dbReference type="SUPFAM" id="SSF46689">
    <property type="entry name" value="Homeodomain-like"/>
    <property type="match status" value="1"/>
</dbReference>
<dbReference type="Gene3D" id="1.10.357.10">
    <property type="entry name" value="Tetracycline Repressor, domain 2"/>
    <property type="match status" value="1"/>
</dbReference>
<evidence type="ECO:0000256" key="4">
    <source>
        <dbReference type="PROSITE-ProRule" id="PRU00335"/>
    </source>
</evidence>
<feature type="domain" description="HTH tetR-type" evidence="5">
    <location>
        <begin position="16"/>
        <end position="76"/>
    </location>
</feature>
<dbReference type="Proteomes" id="UP000239494">
    <property type="component" value="Unassembled WGS sequence"/>
</dbReference>
<dbReference type="GO" id="GO:0003677">
    <property type="term" value="F:DNA binding"/>
    <property type="evidence" value="ECO:0007669"/>
    <property type="project" value="UniProtKB-UniRule"/>
</dbReference>
<keyword evidence="3" id="KW-0804">Transcription</keyword>
<dbReference type="InterPro" id="IPR009057">
    <property type="entry name" value="Homeodomain-like_sf"/>
</dbReference>
<dbReference type="AlphaFoldDB" id="A0A2T0T783"/>
<evidence type="ECO:0000256" key="2">
    <source>
        <dbReference type="ARBA" id="ARBA00023125"/>
    </source>
</evidence>
<reference evidence="6 7" key="1">
    <citation type="submission" date="2018-03" db="EMBL/GenBank/DDBJ databases">
        <title>Genomic Encyclopedia of Archaeal and Bacterial Type Strains, Phase II (KMG-II): from individual species to whole genera.</title>
        <authorList>
            <person name="Goeker M."/>
        </authorList>
    </citation>
    <scope>NUCLEOTIDE SEQUENCE [LARGE SCALE GENOMIC DNA]</scope>
    <source>
        <strain evidence="6 7">DSM 44720</strain>
    </source>
</reference>
<dbReference type="EMBL" id="PVTF01000005">
    <property type="protein sequence ID" value="PRY41503.1"/>
    <property type="molecule type" value="Genomic_DNA"/>
</dbReference>
<dbReference type="InterPro" id="IPR001647">
    <property type="entry name" value="HTH_TetR"/>
</dbReference>
<evidence type="ECO:0000313" key="6">
    <source>
        <dbReference type="EMBL" id="PRY41503.1"/>
    </source>
</evidence>
<evidence type="ECO:0000256" key="3">
    <source>
        <dbReference type="ARBA" id="ARBA00023163"/>
    </source>
</evidence>
<keyword evidence="1" id="KW-0805">Transcription regulation</keyword>
<evidence type="ECO:0000256" key="1">
    <source>
        <dbReference type="ARBA" id="ARBA00023015"/>
    </source>
</evidence>
<dbReference type="Gene3D" id="1.10.10.60">
    <property type="entry name" value="Homeodomain-like"/>
    <property type="match status" value="1"/>
</dbReference>
<dbReference type="PANTHER" id="PTHR47506:SF1">
    <property type="entry name" value="HTH-TYPE TRANSCRIPTIONAL REGULATOR YJDC"/>
    <property type="match status" value="1"/>
</dbReference>
<sequence length="206" mass="22385">MWREMCRLANMAGRKQFDVDEALRRAMHVFWRWGYSEASIDRLTEGTGLGRGSLYSTFGDKSALFRKSLQRYAQTYHPLYDQALSGPHPNPSAVVAAFLRVTMNRIADPTVPDGCLLTMSAAQFPALDDEGRVVVRATMDVLRERVEQALLAAGAGEQEAAELALCTLATNKSLAVLSRSGFSSDDLAIVAAAAVRNAGASTSEVR</sequence>
<evidence type="ECO:0000259" key="5">
    <source>
        <dbReference type="PROSITE" id="PS50977"/>
    </source>
</evidence>
<accession>A0A2T0T783</accession>
<feature type="DNA-binding region" description="H-T-H motif" evidence="4">
    <location>
        <begin position="39"/>
        <end position="58"/>
    </location>
</feature>
<keyword evidence="2 4" id="KW-0238">DNA-binding</keyword>
<dbReference type="InterPro" id="IPR036271">
    <property type="entry name" value="Tet_transcr_reg_TetR-rel_C_sf"/>
</dbReference>
<dbReference type="SUPFAM" id="SSF48498">
    <property type="entry name" value="Tetracyclin repressor-like, C-terminal domain"/>
    <property type="match status" value="1"/>
</dbReference>
<keyword evidence="7" id="KW-1185">Reference proteome</keyword>
<comment type="caution">
    <text evidence="6">The sequence shown here is derived from an EMBL/GenBank/DDBJ whole genome shotgun (WGS) entry which is preliminary data.</text>
</comment>
<protein>
    <submittedName>
        <fullName evidence="6">TetR family transcriptional regulator</fullName>
    </submittedName>
</protein>
<name>A0A2T0T783_9PSEU</name>
<evidence type="ECO:0000313" key="7">
    <source>
        <dbReference type="Proteomes" id="UP000239494"/>
    </source>
</evidence>
<organism evidence="6 7">
    <name type="scientific">Umezawaea tangerina</name>
    <dbReference type="NCBI Taxonomy" id="84725"/>
    <lineage>
        <taxon>Bacteria</taxon>
        <taxon>Bacillati</taxon>
        <taxon>Actinomycetota</taxon>
        <taxon>Actinomycetes</taxon>
        <taxon>Pseudonocardiales</taxon>
        <taxon>Pseudonocardiaceae</taxon>
        <taxon>Umezawaea</taxon>
    </lineage>
</organism>
<dbReference type="Pfam" id="PF00440">
    <property type="entry name" value="TetR_N"/>
    <property type="match status" value="1"/>
</dbReference>
<gene>
    <name evidence="6" type="ORF">CLV43_105261</name>
</gene>
<dbReference type="PANTHER" id="PTHR47506">
    <property type="entry name" value="TRANSCRIPTIONAL REGULATORY PROTEIN"/>
    <property type="match status" value="1"/>
</dbReference>